<proteinExistence type="predicted"/>
<name>A0AAN4U2B9_9PROT</name>
<organism evidence="1 2">
    <name type="scientific">Asaia bogorensis NBRC 16594</name>
    <dbReference type="NCBI Taxonomy" id="1231624"/>
    <lineage>
        <taxon>Bacteria</taxon>
        <taxon>Pseudomonadati</taxon>
        <taxon>Pseudomonadota</taxon>
        <taxon>Alphaproteobacteria</taxon>
        <taxon>Acetobacterales</taxon>
        <taxon>Acetobacteraceae</taxon>
        <taxon>Asaia</taxon>
    </lineage>
</organism>
<reference evidence="1 2" key="1">
    <citation type="submission" date="2019-07" db="EMBL/GenBank/DDBJ databases">
        <title>Whole genome shotgun sequence of Asaia bogorensis NBRC 16594.</title>
        <authorList>
            <person name="Hosoyama A."/>
            <person name="Uohara A."/>
            <person name="Ohji S."/>
            <person name="Ichikawa N."/>
        </authorList>
    </citation>
    <scope>NUCLEOTIDE SEQUENCE [LARGE SCALE GENOMIC DNA]</scope>
    <source>
        <strain evidence="1 2">NBRC 16594</strain>
    </source>
</reference>
<keyword evidence="2" id="KW-1185">Reference proteome</keyword>
<dbReference type="AlphaFoldDB" id="A0AAN4U2B9"/>
<dbReference type="Proteomes" id="UP000321287">
    <property type="component" value="Unassembled WGS sequence"/>
</dbReference>
<evidence type="ECO:0000313" key="2">
    <source>
        <dbReference type="Proteomes" id="UP000321287"/>
    </source>
</evidence>
<gene>
    <name evidence="1" type="ORF">ABO01nite_14810</name>
</gene>
<sequence length="65" mass="7422">MKGTENEARTINQNQMFPGAHAATCMIENDKLRISFYGYAIIRHPGGADLRPYWPARPEDAILFR</sequence>
<evidence type="ECO:0000313" key="1">
    <source>
        <dbReference type="EMBL" id="GEL53474.1"/>
    </source>
</evidence>
<dbReference type="EMBL" id="BJVS01000003">
    <property type="protein sequence ID" value="GEL53474.1"/>
    <property type="molecule type" value="Genomic_DNA"/>
</dbReference>
<protein>
    <submittedName>
        <fullName evidence="1">Uncharacterized protein</fullName>
    </submittedName>
</protein>
<accession>A0AAN4U2B9</accession>
<comment type="caution">
    <text evidence="1">The sequence shown here is derived from an EMBL/GenBank/DDBJ whole genome shotgun (WGS) entry which is preliminary data.</text>
</comment>